<reference evidence="2 3" key="1">
    <citation type="journal article" date="2016" name="Nat. Commun.">
        <title>Thousands of microbial genomes shed light on interconnected biogeochemical processes in an aquifer system.</title>
        <authorList>
            <person name="Anantharaman K."/>
            <person name="Brown C.T."/>
            <person name="Hug L.A."/>
            <person name="Sharon I."/>
            <person name="Castelle C.J."/>
            <person name="Probst A.J."/>
            <person name="Thomas B.C."/>
            <person name="Singh A."/>
            <person name="Wilkins M.J."/>
            <person name="Karaoz U."/>
            <person name="Brodie E.L."/>
            <person name="Williams K.H."/>
            <person name="Hubbard S.S."/>
            <person name="Banfield J.F."/>
        </authorList>
    </citation>
    <scope>NUCLEOTIDE SEQUENCE [LARGE SCALE GENOMIC DNA]</scope>
</reference>
<evidence type="ECO:0000313" key="2">
    <source>
        <dbReference type="EMBL" id="OGG24503.1"/>
    </source>
</evidence>
<comment type="caution">
    <text evidence="2">The sequence shown here is derived from an EMBL/GenBank/DDBJ whole genome shotgun (WGS) entry which is preliminary data.</text>
</comment>
<dbReference type="EMBL" id="MFJV01000001">
    <property type="protein sequence ID" value="OGG24503.1"/>
    <property type="molecule type" value="Genomic_DNA"/>
</dbReference>
<name>A0A1F6AJB3_9BACT</name>
<dbReference type="Proteomes" id="UP000178759">
    <property type="component" value="Unassembled WGS sequence"/>
</dbReference>
<evidence type="ECO:0000313" key="3">
    <source>
        <dbReference type="Proteomes" id="UP000178759"/>
    </source>
</evidence>
<feature type="transmembrane region" description="Helical" evidence="1">
    <location>
        <begin position="342"/>
        <end position="363"/>
    </location>
</feature>
<feature type="transmembrane region" description="Helical" evidence="1">
    <location>
        <begin position="50"/>
        <end position="70"/>
    </location>
</feature>
<feature type="transmembrane region" description="Helical" evidence="1">
    <location>
        <begin position="309"/>
        <end position="330"/>
    </location>
</feature>
<feature type="transmembrane region" description="Helical" evidence="1">
    <location>
        <begin position="248"/>
        <end position="271"/>
    </location>
</feature>
<evidence type="ECO:0000256" key="1">
    <source>
        <dbReference type="SAM" id="Phobius"/>
    </source>
</evidence>
<organism evidence="2 3">
    <name type="scientific">Candidatus Gottesmanbacteria bacterium RIFCSPLOWO2_01_FULL_43_11b</name>
    <dbReference type="NCBI Taxonomy" id="1798392"/>
    <lineage>
        <taxon>Bacteria</taxon>
        <taxon>Candidatus Gottesmaniibacteriota</taxon>
    </lineage>
</organism>
<keyword evidence="1" id="KW-0812">Transmembrane</keyword>
<accession>A0A1F6AJB3</accession>
<dbReference type="AlphaFoldDB" id="A0A1F6AJB3"/>
<keyword evidence="1" id="KW-0472">Membrane</keyword>
<feature type="transmembrane region" description="Helical" evidence="1">
    <location>
        <begin position="166"/>
        <end position="195"/>
    </location>
</feature>
<dbReference type="STRING" id="1798392.A3A79_04950"/>
<sequence length="487" mass="56594">MKKFFPDVILVILLIVLTLYAWRLLPQTILRTDAFLFMFENIQKQYWSQQYALTAIQVGKALLAPILAKLFGPTISLYLWFELGVILLIDVLFYLLVRTVTRSRILAFSASLIASVNYFGTWDTYGTHCYCFFLERVINVPFMIISFLFLHLFLTTGKNIQYGLSLILYVVGIGLGHVELLLTPAFALYPFWWFVFKSNNRNLRRGIFIGASFLLLSTAIVAAQQLSYGGWGPKWTLPEFLLNPQKYNYVRAMALQLVFWSDYAPLVSYFSTSAAFVRFSAQLAIKSLPYVFLLYPIVFLILFTRLPKFRALLVTCLTAVTIIFFLNAYVKLPEIIIADSNRYLYFPTFFLSIFWAIALWYFFLQHKGLRLYLGIILLVIYYFASVTLLENIMRRTFVWNRPTKALYSYIVEKRNSLSPNTLVVVKSPEFAGQEGSFFTQVIGRNEVTYTTDSTVYHDWKEQVPKYDHVIRLRFDKACSCVIETRIK</sequence>
<protein>
    <recommendedName>
        <fullName evidence="4">Glycosyltransferase RgtA/B/C/D-like domain-containing protein</fullName>
    </recommendedName>
</protein>
<feature type="transmembrane region" description="Helical" evidence="1">
    <location>
        <begin position="133"/>
        <end position="154"/>
    </location>
</feature>
<feature type="transmembrane region" description="Helical" evidence="1">
    <location>
        <begin position="207"/>
        <end position="228"/>
    </location>
</feature>
<proteinExistence type="predicted"/>
<gene>
    <name evidence="2" type="ORF">A3A79_04950</name>
</gene>
<keyword evidence="1" id="KW-1133">Transmembrane helix</keyword>
<feature type="transmembrane region" description="Helical" evidence="1">
    <location>
        <begin position="369"/>
        <end position="389"/>
    </location>
</feature>
<feature type="transmembrane region" description="Helical" evidence="1">
    <location>
        <begin position="283"/>
        <end position="303"/>
    </location>
</feature>
<evidence type="ECO:0008006" key="4">
    <source>
        <dbReference type="Google" id="ProtNLM"/>
    </source>
</evidence>
<feature type="transmembrane region" description="Helical" evidence="1">
    <location>
        <begin position="77"/>
        <end position="97"/>
    </location>
</feature>